<organism evidence="1 2">
    <name type="scientific">Achromobacter seleniivolatilans</name>
    <dbReference type="NCBI Taxonomy" id="3047478"/>
    <lineage>
        <taxon>Bacteria</taxon>
        <taxon>Pseudomonadati</taxon>
        <taxon>Pseudomonadota</taxon>
        <taxon>Betaproteobacteria</taxon>
        <taxon>Burkholderiales</taxon>
        <taxon>Alcaligenaceae</taxon>
        <taxon>Achromobacter</taxon>
    </lineage>
</organism>
<dbReference type="RefSeq" id="WP_306948732.1">
    <property type="nucleotide sequence ID" value="NZ_CP132976.1"/>
</dbReference>
<proteinExistence type="predicted"/>
<evidence type="ECO:0000313" key="1">
    <source>
        <dbReference type="EMBL" id="WMD23090.1"/>
    </source>
</evidence>
<accession>A0ABY9M7Z0</accession>
<gene>
    <name evidence="1" type="ORF">RAS12_12150</name>
</gene>
<name>A0ABY9M7Z0_9BURK</name>
<dbReference type="InterPro" id="IPR009279">
    <property type="entry name" value="Portal_Mu"/>
</dbReference>
<sequence>MTNLVDSRGRPLHREALHEPQSARLGWVRREWAEHPSRGLTPQRLHHILEDAEQGNLTAQADLFSDMEEKDGHIMSEMAKRKRAILTLDWEVHEPAGATPQEKRDTAMLREWMSELPAFDELLLDCMDAAGHGFAPMETEWHQVGSVALQRSFTHRPQRWFQTLQHDGNALRLRDGSAEGQALWPLGWVVHQHKARSGYLTRAGLHRTLAWPYLFKNYSVRDLAEFLEIYGLPLRLGKYPAGTTEREKATLLAAVAGIGHNAAGIIPDGMAIDFENAAQGTQEPFEAMIAWCERTQSKVILGGTLTSQADGKSSTNALGNVHNEVRHDLLVSDARQLAATINRDIVAPLRLLNIPGADGRRPPEFRFDTRRFDDLRTLSQALPRLVDAGMQIPVDWAHERANIPKPAAGQAVLVRLAAPTQQPGQSELAAATSQLGAALAVLSRSTGAALVARPIATATGQVDRLASDAAPTLNDWIDQVRDLVERAKNLSEVREGLLALAPDMRIEDYAAALAEALTAAALAGRADILDEARA</sequence>
<keyword evidence="2" id="KW-1185">Reference proteome</keyword>
<dbReference type="EMBL" id="CP132976">
    <property type="protein sequence ID" value="WMD23090.1"/>
    <property type="molecule type" value="Genomic_DNA"/>
</dbReference>
<evidence type="ECO:0000313" key="2">
    <source>
        <dbReference type="Proteomes" id="UP001234798"/>
    </source>
</evidence>
<protein>
    <submittedName>
        <fullName evidence="1">DUF935 domain-containing protein</fullName>
    </submittedName>
</protein>
<dbReference type="Pfam" id="PF06074">
    <property type="entry name" value="Portal_Mu"/>
    <property type="match status" value="1"/>
</dbReference>
<reference evidence="1 2" key="1">
    <citation type="submission" date="2023-08" db="EMBL/GenBank/DDBJ databases">
        <title>Achromobacter seleniivolatilans sp. nov., isolated from seleniferous soil.</title>
        <authorList>
            <person name="Zhang S."/>
            <person name="Li K."/>
            <person name="Peng J."/>
            <person name="Zhao Q."/>
            <person name="Wang H."/>
            <person name="Guo Y."/>
        </authorList>
    </citation>
    <scope>NUCLEOTIDE SEQUENCE [LARGE SCALE GENOMIC DNA]</scope>
    <source>
        <strain evidence="1 2">R39</strain>
    </source>
</reference>
<dbReference type="Proteomes" id="UP001234798">
    <property type="component" value="Chromosome"/>
</dbReference>